<dbReference type="EMBL" id="AP022591">
    <property type="protein sequence ID" value="BBY44256.1"/>
    <property type="molecule type" value="Genomic_DNA"/>
</dbReference>
<accession>A0A1X0BU19</accession>
<dbReference type="RefSeq" id="WP_067224311.1">
    <property type="nucleotide sequence ID" value="NZ_AP022591.1"/>
</dbReference>
<dbReference type="STRING" id="1249101.BST21_13305"/>
<dbReference type="KEGG" id="mcee:MCEL_25510"/>
<dbReference type="AlphaFoldDB" id="A0A1X0BU19"/>
<proteinExistence type="predicted"/>
<dbReference type="OrthoDB" id="5178774at2"/>
<protein>
    <submittedName>
        <fullName evidence="1">Uncharacterized protein</fullName>
    </submittedName>
</protein>
<dbReference type="Gene3D" id="3.30.530.20">
    <property type="match status" value="1"/>
</dbReference>
<sequence>MPRSFDFSVESSATVEQIHSAFCAEEYWRSRLAAFGGFGRLESLAVGADGSVDIEVVQDLDRDGLPGLVARFFPKSWRVVQHETWSPADDGVVRGQVSVATSGAPGSGLGKILLSPTPAGSRLKCTATVEFKVPLVGGKIEAVMGRLLVQQISAIQRFTTKWIAAQS</sequence>
<organism evidence="1 2">
    <name type="scientific">Mycolicibacterium celeriflavum</name>
    <name type="common">Mycobacterium celeriflavum</name>
    <dbReference type="NCBI Taxonomy" id="1249101"/>
    <lineage>
        <taxon>Bacteria</taxon>
        <taxon>Bacillati</taxon>
        <taxon>Actinomycetota</taxon>
        <taxon>Actinomycetes</taxon>
        <taxon>Mycobacteriales</taxon>
        <taxon>Mycobacteriaceae</taxon>
        <taxon>Mycolicibacterium</taxon>
    </lineage>
</organism>
<name>A0A1X0BU19_MYCCF</name>
<gene>
    <name evidence="1" type="ORF">MCEL_25510</name>
</gene>
<dbReference type="Pfam" id="PF10698">
    <property type="entry name" value="DUF2505"/>
    <property type="match status" value="1"/>
</dbReference>
<dbReference type="Proteomes" id="UP000466431">
    <property type="component" value="Chromosome"/>
</dbReference>
<keyword evidence="2" id="KW-1185">Reference proteome</keyword>
<dbReference type="InterPro" id="IPR023393">
    <property type="entry name" value="START-like_dom_sf"/>
</dbReference>
<dbReference type="InterPro" id="IPR019639">
    <property type="entry name" value="DUF2505"/>
</dbReference>
<reference evidence="1 2" key="1">
    <citation type="journal article" date="2019" name="Emerg. Microbes Infect.">
        <title>Comprehensive subspecies identification of 175 nontuberculous mycobacteria species based on 7547 genomic profiles.</title>
        <authorList>
            <person name="Matsumoto Y."/>
            <person name="Kinjo T."/>
            <person name="Motooka D."/>
            <person name="Nabeya D."/>
            <person name="Jung N."/>
            <person name="Uechi K."/>
            <person name="Horii T."/>
            <person name="Iida T."/>
            <person name="Fujita J."/>
            <person name="Nakamura S."/>
        </authorList>
    </citation>
    <scope>NUCLEOTIDE SEQUENCE [LARGE SCALE GENOMIC DNA]</scope>
    <source>
        <strain evidence="1 2">JCM 18439</strain>
    </source>
</reference>
<evidence type="ECO:0000313" key="2">
    <source>
        <dbReference type="Proteomes" id="UP000466431"/>
    </source>
</evidence>
<evidence type="ECO:0000313" key="1">
    <source>
        <dbReference type="EMBL" id="BBY44256.1"/>
    </source>
</evidence>